<evidence type="ECO:0000256" key="2">
    <source>
        <dbReference type="ARBA" id="ARBA00022723"/>
    </source>
</evidence>
<feature type="binding site" evidence="4">
    <location>
        <position position="11"/>
    </location>
    <ligand>
        <name>Zn(2+)</name>
        <dbReference type="ChEBI" id="CHEBI:29105"/>
    </ligand>
</feature>
<gene>
    <name evidence="5" type="ORF">MUN82_05010</name>
</gene>
<accession>A0A8T9T2W8</accession>
<dbReference type="PANTHER" id="PTHR43175">
    <property type="entry name" value="CARBONIC ANHYDRASE"/>
    <property type="match status" value="1"/>
</dbReference>
<dbReference type="EMBL" id="CP095053">
    <property type="protein sequence ID" value="UOR06456.1"/>
    <property type="molecule type" value="Genomic_DNA"/>
</dbReference>
<dbReference type="SUPFAM" id="SSF53056">
    <property type="entry name" value="beta-carbonic anhydrase, cab"/>
    <property type="match status" value="1"/>
</dbReference>
<name>A0A8T9T2W8_9BACT</name>
<dbReference type="SMART" id="SM00947">
    <property type="entry name" value="Pro_CA"/>
    <property type="match status" value="1"/>
</dbReference>
<dbReference type="GO" id="GO:0004089">
    <property type="term" value="F:carbonate dehydratase activity"/>
    <property type="evidence" value="ECO:0007669"/>
    <property type="project" value="InterPro"/>
</dbReference>
<dbReference type="PANTHER" id="PTHR43175:SF3">
    <property type="entry name" value="CARBON DISULFIDE HYDROLASE"/>
    <property type="match status" value="1"/>
</dbReference>
<evidence type="ECO:0000313" key="5">
    <source>
        <dbReference type="EMBL" id="UOR06456.1"/>
    </source>
</evidence>
<keyword evidence="6" id="KW-1185">Reference proteome</keyword>
<dbReference type="Pfam" id="PF00484">
    <property type="entry name" value="Pro_CA"/>
    <property type="match status" value="1"/>
</dbReference>
<protein>
    <submittedName>
        <fullName evidence="5">Carbonic anhydrase</fullName>
    </submittedName>
</protein>
<evidence type="ECO:0000313" key="6">
    <source>
        <dbReference type="Proteomes" id="UP000829925"/>
    </source>
</evidence>
<dbReference type="InterPro" id="IPR036874">
    <property type="entry name" value="Carbonic_anhydrase_sf"/>
</dbReference>
<evidence type="ECO:0000256" key="4">
    <source>
        <dbReference type="PIRSR" id="PIRSR601765-1"/>
    </source>
</evidence>
<dbReference type="KEGG" id="haei:MUN82_05010"/>
<comment type="similarity">
    <text evidence="1">Belongs to the beta-class carbonic anhydrase family.</text>
</comment>
<comment type="cofactor">
    <cofactor evidence="4">
        <name>Zn(2+)</name>
        <dbReference type="ChEBI" id="CHEBI:29105"/>
    </cofactor>
    <text evidence="4">Binds 1 zinc ion per subunit.</text>
</comment>
<evidence type="ECO:0000256" key="1">
    <source>
        <dbReference type="ARBA" id="ARBA00006217"/>
    </source>
</evidence>
<keyword evidence="2 4" id="KW-0479">Metal-binding</keyword>
<feature type="binding site" evidence="4">
    <location>
        <position position="64"/>
    </location>
    <ligand>
        <name>Zn(2+)</name>
        <dbReference type="ChEBI" id="CHEBI:29105"/>
    </ligand>
</feature>
<reference evidence="5 6" key="1">
    <citation type="submission" date="2022-04" db="EMBL/GenBank/DDBJ databases">
        <title>Hymenobacter sp. isolated from the air.</title>
        <authorList>
            <person name="Won M."/>
            <person name="Lee C.-M."/>
            <person name="Woen H.-Y."/>
            <person name="Kwon S.-W."/>
        </authorList>
    </citation>
    <scope>NUCLEOTIDE SEQUENCE [LARGE SCALE GENOMIC DNA]</scope>
    <source>
        <strain evidence="6">5413 J-13</strain>
    </source>
</reference>
<dbReference type="RefSeq" id="WP_245095446.1">
    <property type="nucleotide sequence ID" value="NZ_CP095053.1"/>
</dbReference>
<sequence>MPTRRFAILTCMDARLDPTRLLGVPKGSAHVLRNAGGRVTDEMLQALLLSHQVLGTREWFLIQHTDCGVHLPDADLAATLSNKVPVITALMPASFPALTAAVASDLARICQHPQLPAEIHVFGYVYDVRHNQLLEVQLPREE</sequence>
<feature type="binding site" evidence="4">
    <location>
        <position position="13"/>
    </location>
    <ligand>
        <name>Zn(2+)</name>
        <dbReference type="ChEBI" id="CHEBI:29105"/>
    </ligand>
</feature>
<feature type="binding site" evidence="4">
    <location>
        <position position="67"/>
    </location>
    <ligand>
        <name>Zn(2+)</name>
        <dbReference type="ChEBI" id="CHEBI:29105"/>
    </ligand>
</feature>
<dbReference type="InterPro" id="IPR001765">
    <property type="entry name" value="Carbonic_anhydrase"/>
</dbReference>
<dbReference type="AlphaFoldDB" id="A0A8T9T2W8"/>
<dbReference type="GO" id="GO:0008270">
    <property type="term" value="F:zinc ion binding"/>
    <property type="evidence" value="ECO:0007669"/>
    <property type="project" value="InterPro"/>
</dbReference>
<evidence type="ECO:0000256" key="3">
    <source>
        <dbReference type="ARBA" id="ARBA00022833"/>
    </source>
</evidence>
<organism evidence="5 6">
    <name type="scientific">Hymenobacter aerilatus</name>
    <dbReference type="NCBI Taxonomy" id="2932251"/>
    <lineage>
        <taxon>Bacteria</taxon>
        <taxon>Pseudomonadati</taxon>
        <taxon>Bacteroidota</taxon>
        <taxon>Cytophagia</taxon>
        <taxon>Cytophagales</taxon>
        <taxon>Hymenobacteraceae</taxon>
        <taxon>Hymenobacter</taxon>
    </lineage>
</organism>
<keyword evidence="3 4" id="KW-0862">Zinc</keyword>
<dbReference type="CDD" id="cd03379">
    <property type="entry name" value="beta_CA_cladeD"/>
    <property type="match status" value="1"/>
</dbReference>
<proteinExistence type="inferred from homology"/>
<dbReference type="Proteomes" id="UP000829925">
    <property type="component" value="Chromosome"/>
</dbReference>
<dbReference type="Gene3D" id="3.40.1050.10">
    <property type="entry name" value="Carbonic anhydrase"/>
    <property type="match status" value="1"/>
</dbReference>